<proteinExistence type="predicted"/>
<dbReference type="InterPro" id="IPR032675">
    <property type="entry name" value="LRR_dom_sf"/>
</dbReference>
<dbReference type="EMBL" id="CAXDID020000161">
    <property type="protein sequence ID" value="CAL6044833.1"/>
    <property type="molecule type" value="Genomic_DNA"/>
</dbReference>
<dbReference type="Proteomes" id="UP001642409">
    <property type="component" value="Unassembled WGS sequence"/>
</dbReference>
<dbReference type="EMBL" id="CATOUU010001119">
    <property type="protein sequence ID" value="CAI9973269.1"/>
    <property type="molecule type" value="Genomic_DNA"/>
</dbReference>
<keyword evidence="1" id="KW-0433">Leucine-rich repeat</keyword>
<gene>
    <name evidence="4" type="ORF">HINF_LOCUS40750</name>
    <name evidence="3" type="ORF">HINF_LOCUS60914</name>
</gene>
<name>A0AA86UYM1_9EUKA</name>
<sequence>MLNINSQKQLESFLQSPSKTENICIKNVPVQNINNFPVHIQELTISKCQLSCLNGIQELKGLNYLDLSFNQIRDIDLLKYMSQITKLRLNNNKIVDITTLSTHNMLIVLDLSKNSIKDFSPICQHTNYNLYILDEQEDSQEFSEILQIEYNQQTQNYELLTKRQQKDNVLCLQYVELNYNMQPKQTEEYYQQLKPLKNTATLYEDVELQKQDIQKYLKQISESNSQIQFTKIDSISLPLSQQFDINYLKHFPSVTYVNLEDNNITNIDVFSQLSKVTILILANNTIRNIAPLGKSNQLEHLNLSQNVITDISPLASLKLISLNLDKNYIINFEYIINHINFERYSLKDQRTFNKESSNEEQSQESCVQKSRNYKSFLQSSFSKDIDMSVLIDNYDLIKDEDLDLDYWQAQYDQYEQDYQDEILQQYLIEIQVDQNLSQYFDAEDSIDSLVLEAMKQDYQEYLKEVENAFMEYPQQ</sequence>
<comment type="caution">
    <text evidence="3">The sequence shown here is derived from an EMBL/GenBank/DDBJ whole genome shotgun (WGS) entry which is preliminary data.</text>
</comment>
<keyword evidence="5" id="KW-1185">Reference proteome</keyword>
<reference evidence="3" key="1">
    <citation type="submission" date="2023-06" db="EMBL/GenBank/DDBJ databases">
        <authorList>
            <person name="Kurt Z."/>
        </authorList>
    </citation>
    <scope>NUCLEOTIDE SEQUENCE</scope>
</reference>
<evidence type="ECO:0000313" key="3">
    <source>
        <dbReference type="EMBL" id="CAI9973269.1"/>
    </source>
</evidence>
<dbReference type="InterPro" id="IPR001611">
    <property type="entry name" value="Leu-rich_rpt"/>
</dbReference>
<evidence type="ECO:0000256" key="1">
    <source>
        <dbReference type="ARBA" id="ARBA00022614"/>
    </source>
</evidence>
<accession>A0AA86UYM1</accession>
<dbReference type="Pfam" id="PF12799">
    <property type="entry name" value="LRR_4"/>
    <property type="match status" value="1"/>
</dbReference>
<evidence type="ECO:0000313" key="4">
    <source>
        <dbReference type="EMBL" id="CAL6044833.1"/>
    </source>
</evidence>
<dbReference type="InterPro" id="IPR025875">
    <property type="entry name" value="Leu-rich_rpt_4"/>
</dbReference>
<dbReference type="InterPro" id="IPR050836">
    <property type="entry name" value="SDS22/Internalin_LRR"/>
</dbReference>
<dbReference type="PANTHER" id="PTHR46652">
    <property type="entry name" value="LEUCINE-RICH REPEAT AND IQ DOMAIN-CONTAINING PROTEIN 1-RELATED"/>
    <property type="match status" value="1"/>
</dbReference>
<organism evidence="3">
    <name type="scientific">Hexamita inflata</name>
    <dbReference type="NCBI Taxonomy" id="28002"/>
    <lineage>
        <taxon>Eukaryota</taxon>
        <taxon>Metamonada</taxon>
        <taxon>Diplomonadida</taxon>
        <taxon>Hexamitidae</taxon>
        <taxon>Hexamitinae</taxon>
        <taxon>Hexamita</taxon>
    </lineage>
</organism>
<dbReference type="AlphaFoldDB" id="A0AA86UYM1"/>
<dbReference type="Gene3D" id="3.80.10.10">
    <property type="entry name" value="Ribonuclease Inhibitor"/>
    <property type="match status" value="2"/>
</dbReference>
<dbReference type="PANTHER" id="PTHR46652:SF3">
    <property type="entry name" value="LEUCINE-RICH REPEAT-CONTAINING PROTEIN 9"/>
    <property type="match status" value="1"/>
</dbReference>
<dbReference type="PROSITE" id="PS51450">
    <property type="entry name" value="LRR"/>
    <property type="match status" value="2"/>
</dbReference>
<keyword evidence="2" id="KW-0677">Repeat</keyword>
<evidence type="ECO:0000256" key="2">
    <source>
        <dbReference type="ARBA" id="ARBA00022737"/>
    </source>
</evidence>
<protein>
    <recommendedName>
        <fullName evidence="6">Leucine-rich repeat protein</fullName>
    </recommendedName>
</protein>
<evidence type="ECO:0008006" key="6">
    <source>
        <dbReference type="Google" id="ProtNLM"/>
    </source>
</evidence>
<dbReference type="SUPFAM" id="SSF52047">
    <property type="entry name" value="RNI-like"/>
    <property type="match status" value="1"/>
</dbReference>
<evidence type="ECO:0000313" key="5">
    <source>
        <dbReference type="Proteomes" id="UP001642409"/>
    </source>
</evidence>
<reference evidence="4 5" key="2">
    <citation type="submission" date="2024-07" db="EMBL/GenBank/DDBJ databases">
        <authorList>
            <person name="Akdeniz Z."/>
        </authorList>
    </citation>
    <scope>NUCLEOTIDE SEQUENCE [LARGE SCALE GENOMIC DNA]</scope>
</reference>